<gene>
    <name evidence="2" type="ORF">BJ878DRAFT_55047</name>
</gene>
<name>A0A9P7ZA97_9HELO</name>
<feature type="region of interest" description="Disordered" evidence="1">
    <location>
        <begin position="639"/>
        <end position="697"/>
    </location>
</feature>
<dbReference type="AlphaFoldDB" id="A0A9P7ZA97"/>
<feature type="compositionally biased region" description="Polar residues" evidence="1">
    <location>
        <begin position="565"/>
        <end position="576"/>
    </location>
</feature>
<dbReference type="OrthoDB" id="10690509at2759"/>
<feature type="compositionally biased region" description="Polar residues" evidence="1">
    <location>
        <begin position="492"/>
        <end position="504"/>
    </location>
</feature>
<dbReference type="EMBL" id="MU253751">
    <property type="protein sequence ID" value="KAG9248349.1"/>
    <property type="molecule type" value="Genomic_DNA"/>
</dbReference>
<feature type="region of interest" description="Disordered" evidence="1">
    <location>
        <begin position="127"/>
        <end position="192"/>
    </location>
</feature>
<proteinExistence type="predicted"/>
<feature type="compositionally biased region" description="Basic and acidic residues" evidence="1">
    <location>
        <begin position="391"/>
        <end position="403"/>
    </location>
</feature>
<feature type="compositionally biased region" description="Basic residues" evidence="1">
    <location>
        <begin position="481"/>
        <end position="490"/>
    </location>
</feature>
<feature type="compositionally biased region" description="Basic residues" evidence="1">
    <location>
        <begin position="552"/>
        <end position="564"/>
    </location>
</feature>
<evidence type="ECO:0000313" key="2">
    <source>
        <dbReference type="EMBL" id="KAG9248349.1"/>
    </source>
</evidence>
<feature type="compositionally biased region" description="Polar residues" evidence="1">
    <location>
        <begin position="426"/>
        <end position="441"/>
    </location>
</feature>
<dbReference type="Proteomes" id="UP000887226">
    <property type="component" value="Unassembled WGS sequence"/>
</dbReference>
<feature type="region of interest" description="Disordered" evidence="1">
    <location>
        <begin position="544"/>
        <end position="596"/>
    </location>
</feature>
<organism evidence="2 3">
    <name type="scientific">Calycina marina</name>
    <dbReference type="NCBI Taxonomy" id="1763456"/>
    <lineage>
        <taxon>Eukaryota</taxon>
        <taxon>Fungi</taxon>
        <taxon>Dikarya</taxon>
        <taxon>Ascomycota</taxon>
        <taxon>Pezizomycotina</taxon>
        <taxon>Leotiomycetes</taxon>
        <taxon>Helotiales</taxon>
        <taxon>Pezizellaceae</taxon>
        <taxon>Calycina</taxon>
    </lineage>
</organism>
<reference evidence="2" key="1">
    <citation type="journal article" date="2021" name="IMA Fungus">
        <title>Genomic characterization of three marine fungi, including Emericellopsis atlantica sp. nov. with signatures of a generalist lifestyle and marine biomass degradation.</title>
        <authorList>
            <person name="Hagestad O.C."/>
            <person name="Hou L."/>
            <person name="Andersen J.H."/>
            <person name="Hansen E.H."/>
            <person name="Altermark B."/>
            <person name="Li C."/>
            <person name="Kuhnert E."/>
            <person name="Cox R.J."/>
            <person name="Crous P.W."/>
            <person name="Spatafora J.W."/>
            <person name="Lail K."/>
            <person name="Amirebrahimi M."/>
            <person name="Lipzen A."/>
            <person name="Pangilinan J."/>
            <person name="Andreopoulos W."/>
            <person name="Hayes R.D."/>
            <person name="Ng V."/>
            <person name="Grigoriev I.V."/>
            <person name="Jackson S.A."/>
            <person name="Sutton T.D.S."/>
            <person name="Dobson A.D.W."/>
            <person name="Rama T."/>
        </authorList>
    </citation>
    <scope>NUCLEOTIDE SEQUENCE</scope>
    <source>
        <strain evidence="2">TRa3180A</strain>
    </source>
</reference>
<protein>
    <submittedName>
        <fullName evidence="2">Uncharacterized protein</fullName>
    </submittedName>
</protein>
<comment type="caution">
    <text evidence="2">The sequence shown here is derived from an EMBL/GenBank/DDBJ whole genome shotgun (WGS) entry which is preliminary data.</text>
</comment>
<sequence>MSDIPEFVTWETENRSLESEEESQQDQRRKESSALNGEIDSSNDGYNEVDDYDYGTEDTITDLARAPLQKAVKEGHDRRREVFREESIEFGTVEVLQTASTNESGALLNVQHGTEGGDIAVKSTGSLRTLHNRKPGEQVLEEIPSLASEETEEEEHPDFVAPPSSQPRPQRETEDMDVDEQSGAGGELPRLSEQILEILDKTVKEFNVSEDMEDLAWTMAQAPPKEVENLRRVSIGLPLIELADEPIRRELGMQPVVKDTTQDEVAAVEEFVEQHPLLFKTSSCESEHYRAVFEKEVYAFAKSRGMKRNKAKVEVGKARAIFKRRRKGDVESEKRHDIDLRPGPLLREAVDVYPGYDPAQPAYTATNAKKKELLKLSQTCIRARKALEEAQNKTEMKAVIEDRKRKRPSDDVEETTQKPIDGKAFGQSQLSVAVHLATSSDPVDDQSKGDGNLPKAFSSVPSKSEDVSVWGPRPEHMSKSQWKKHKKAQKHIGTTLQKPSNLDQKSLLPPEPSSADNAVISCLTVPVLQHEESKAATLESSAIATTVEQKSSKKRATPKKRNKNRLSATTDVLSTSHDGELPAPKRQQAKGPVESSRKLLCDTKRIQQATDTLANASTLVNLSDSQVYEAPVLSLVVSNGNNDDSNSTKDTAGTLYELPNANTTKPKRPRGDRGRRTSSRKLSEPGDPSLNRSGKAS</sequence>
<evidence type="ECO:0000256" key="1">
    <source>
        <dbReference type="SAM" id="MobiDB-lite"/>
    </source>
</evidence>
<feature type="region of interest" description="Disordered" evidence="1">
    <location>
        <begin position="1"/>
        <end position="54"/>
    </location>
</feature>
<keyword evidence="3" id="KW-1185">Reference proteome</keyword>
<accession>A0A9P7ZA97</accession>
<feature type="region of interest" description="Disordered" evidence="1">
    <location>
        <begin position="391"/>
        <end position="515"/>
    </location>
</feature>
<evidence type="ECO:0000313" key="3">
    <source>
        <dbReference type="Proteomes" id="UP000887226"/>
    </source>
</evidence>